<accession>A0ABZ0N9E4</accession>
<dbReference type="GeneID" id="90643715"/>
<evidence type="ECO:0000313" key="2">
    <source>
        <dbReference type="EMBL" id="WPA96119.1"/>
    </source>
</evidence>
<sequence length="266" mass="29306">MLSIPEAPLASPVADKAARSALEKSLKRDRDDAGLDAPHFEDDGGIRHPTPSFRIASSRVFTMDTPQPMPFPLARMLEHDGLSGDNFNGIFVVERPQSMTVWSVRQLIAVFARSDVLCERADNSLRNQVGPHCAEEDDWVGEVIVFDFGGVNFTSRRHERNDAACLVMAASVGLTLARRGTNNDFAVNLATKAFFDGAYADQAARFVILQYLGGMENVRHQLSSFTGVLLARTLGNTRVKKHCSVYSARELQLVLLLLLQNGIEFA</sequence>
<evidence type="ECO:0000256" key="1">
    <source>
        <dbReference type="SAM" id="MobiDB-lite"/>
    </source>
</evidence>
<evidence type="ECO:0000313" key="3">
    <source>
        <dbReference type="Proteomes" id="UP001302367"/>
    </source>
</evidence>
<dbReference type="Proteomes" id="UP001302367">
    <property type="component" value="Chromosome 1"/>
</dbReference>
<organism evidence="2 3">
    <name type="scientific">Cercospora beticola</name>
    <name type="common">Sugarbeet leaf spot fungus</name>
    <dbReference type="NCBI Taxonomy" id="122368"/>
    <lineage>
        <taxon>Eukaryota</taxon>
        <taxon>Fungi</taxon>
        <taxon>Dikarya</taxon>
        <taxon>Ascomycota</taxon>
        <taxon>Pezizomycotina</taxon>
        <taxon>Dothideomycetes</taxon>
        <taxon>Dothideomycetidae</taxon>
        <taxon>Mycosphaerellales</taxon>
        <taxon>Mycosphaerellaceae</taxon>
        <taxon>Cercospora</taxon>
    </lineage>
</organism>
<dbReference type="RefSeq" id="XP_065458125.1">
    <property type="nucleotide sequence ID" value="XM_065602053.1"/>
</dbReference>
<reference evidence="2 3" key="1">
    <citation type="submission" date="2023-09" db="EMBL/GenBank/DDBJ databases">
        <title>Complete-Gapless Cercospora beticola genome.</title>
        <authorList>
            <person name="Wyatt N.A."/>
            <person name="Spanner R.E."/>
            <person name="Bolton M.D."/>
        </authorList>
    </citation>
    <scope>NUCLEOTIDE SEQUENCE [LARGE SCALE GENOMIC DNA]</scope>
    <source>
        <strain evidence="2">Cb09-40</strain>
    </source>
</reference>
<feature type="compositionally biased region" description="Basic and acidic residues" evidence="1">
    <location>
        <begin position="20"/>
        <end position="46"/>
    </location>
</feature>
<gene>
    <name evidence="2" type="ORF">RHO25_000725</name>
</gene>
<keyword evidence="3" id="KW-1185">Reference proteome</keyword>
<proteinExistence type="predicted"/>
<name>A0ABZ0N9E4_CERBT</name>
<feature type="region of interest" description="Disordered" evidence="1">
    <location>
        <begin position="20"/>
        <end position="48"/>
    </location>
</feature>
<protein>
    <submittedName>
        <fullName evidence="2">Uncharacterized protein</fullName>
    </submittedName>
</protein>
<dbReference type="EMBL" id="CP134184">
    <property type="protein sequence ID" value="WPA96119.1"/>
    <property type="molecule type" value="Genomic_DNA"/>
</dbReference>